<dbReference type="GO" id="GO:0019838">
    <property type="term" value="F:growth factor binding"/>
    <property type="evidence" value="ECO:0007669"/>
    <property type="project" value="UniProtKB-KW"/>
</dbReference>
<dbReference type="InterPro" id="IPR018097">
    <property type="entry name" value="EGF_Ca-bd_CS"/>
</dbReference>
<dbReference type="SMART" id="SM00181">
    <property type="entry name" value="EGF"/>
    <property type="match status" value="16"/>
</dbReference>
<evidence type="ECO:0000256" key="18">
    <source>
        <dbReference type="ARBA" id="ARBA00072992"/>
    </source>
</evidence>
<keyword evidence="11" id="KW-0340">Growth factor binding</keyword>
<dbReference type="AlphaFoldDB" id="A0A4W3IAC2"/>
<evidence type="ECO:0000256" key="14">
    <source>
        <dbReference type="ARBA" id="ARBA00058734"/>
    </source>
</evidence>
<dbReference type="PROSITE" id="PS51364">
    <property type="entry name" value="TB"/>
    <property type="match status" value="3"/>
</dbReference>
<feature type="domain" description="TB" evidence="24">
    <location>
        <begin position="45"/>
        <end position="97"/>
    </location>
</feature>
<comment type="similarity">
    <text evidence="13">Belongs to the LTBP family.</text>
</comment>
<dbReference type="SMART" id="SM00179">
    <property type="entry name" value="EGF_CA"/>
    <property type="match status" value="16"/>
</dbReference>
<sequence length="1099" mass="121500">NCVNPANPAATVVNNSSQYLSAKIFTGPYKLLLNLADKAVSAERGFCFRSLSRGNCSLPLTQQIPKQICCCSRVGKGWGRNCEKCPLPGSVVFNEICPAGHGYHYSRSDVQISLRPAEDQDLVRISSQQHFNNYEGTIKDLSSAEQHSTAASHKQSWIEGPNYSFFKGLLPPEKHLLSIYYSMFLFIPTVTDICDISPNICGPGHCISREGSYTCSCDPGYHLDSQHTKYIDECEQDPCEGKGRCINMVGTHSCACFSGYTLVILQEKQTCQDINECEQPTLCRRGRCTNTPGSYRCDCDQGYIMTRQGQCDDIDECRNPTACPTGRCINTLGSFECVSCPTGYKAQNGRCLDENECLTAGVCENGKCINLDGSYRCICNQGFKRMADNKSCRDIDECASLNVCPNALCTNTEGSYICTSCPPGYGVSEGRCEDIDECASPNVCPNGVCSNTDGSYTCLPCGPGYRVSEDRRRCEDVNECLTEDICGSNRECMNTDGSYFCICAKGYTTIPGGTGCQDINECLTSDICGPNGECINNEDGSYYCLCAQGYITTPNGTGCQDWDECTEDARCAGGQCLNTDGSYMCKCETGFTHLPETEDCVDINECMNETICSVHEYCENTVGSFRCVCDRGFQKPPGEQRCVDINECEMMNRVCGAALCENFEGSFFCVCRDENEEFDPFTSQCLTPSRPCKFSCTLDRKDCYYNLNDANFCDNVLAQNITKEECCCTVGAGWGDNCEVHPCPVIDTDEYEEICPDGKGIIPFRNYEDADECAMFGSEICKNGRCVNTVRHYACYCHTGFHYDTVRLECIDNDECQDENTCVNGECVNTPGSFNCFCSPPLILDITRKKCINGTGLAVDLFEERNVHQGICWQEVGERFICNRPLMSRQTTYTECCCLYGEAWGLECAFCPSRTSDDFAQLCNIPRSPGDGSTGLRERPGYEYSPEGPEGPQYGQEIQQGAGTYYNYLQPEYGPYDAQRGPEYELGDPYLGAGYGIQNPRFEGLQAEECGILNGCENGRCVRVREGYTCDCFDGYKFDVAKMACVDINECEDVSDTIPLCRNAKCENTEGSYNCNCLPGYVLSQDLNDCKLKTEAEPQ</sequence>
<feature type="domain" description="TB" evidence="24">
    <location>
        <begin position="701"/>
        <end position="755"/>
    </location>
</feature>
<keyword evidence="6" id="KW-0358">Heparin-binding</keyword>
<evidence type="ECO:0000256" key="2">
    <source>
        <dbReference type="ARBA" id="ARBA00022525"/>
    </source>
</evidence>
<dbReference type="PROSITE" id="PS01187">
    <property type="entry name" value="EGF_CA"/>
    <property type="match status" value="6"/>
</dbReference>
<feature type="domain" description="EGF-like" evidence="23">
    <location>
        <begin position="518"/>
        <end position="560"/>
    </location>
</feature>
<dbReference type="FunFam" id="3.90.290.10:FF:000001">
    <property type="entry name" value="Latent-transforming growth factor beta-binding protein 3 isoform 1"/>
    <property type="match status" value="1"/>
</dbReference>
<dbReference type="FunFam" id="2.10.25.10:FF:000077">
    <property type="entry name" value="Latent-transforming growth factor beta-binding protein 3 isoform 1"/>
    <property type="match status" value="1"/>
</dbReference>
<feature type="domain" description="EGF-like" evidence="23">
    <location>
        <begin position="476"/>
        <end position="517"/>
    </location>
</feature>
<reference evidence="26" key="2">
    <citation type="journal article" date="2007" name="PLoS Biol.">
        <title>Survey sequencing and comparative analysis of the elephant shark (Callorhinchus milii) genome.</title>
        <authorList>
            <person name="Venkatesh B."/>
            <person name="Kirkness E.F."/>
            <person name="Loh Y.H."/>
            <person name="Halpern A.L."/>
            <person name="Lee A.P."/>
            <person name="Johnson J."/>
            <person name="Dandona N."/>
            <person name="Viswanathan L.D."/>
            <person name="Tay A."/>
            <person name="Venter J.C."/>
            <person name="Strausberg R.L."/>
            <person name="Brenner S."/>
        </authorList>
    </citation>
    <scope>NUCLEOTIDE SEQUENCE [LARGE SCALE GENOMIC DNA]</scope>
</reference>
<dbReference type="Pfam" id="PF00008">
    <property type="entry name" value="EGF"/>
    <property type="match status" value="1"/>
</dbReference>
<dbReference type="InterPro" id="IPR001881">
    <property type="entry name" value="EGF-like_Ca-bd_dom"/>
</dbReference>
<dbReference type="SUPFAM" id="SSF57196">
    <property type="entry name" value="EGF/Laminin"/>
    <property type="match status" value="6"/>
</dbReference>
<dbReference type="GO" id="GO:0005509">
    <property type="term" value="F:calcium ion binding"/>
    <property type="evidence" value="ECO:0007669"/>
    <property type="project" value="InterPro"/>
</dbReference>
<keyword evidence="9" id="KW-1015">Disulfide bond</keyword>
<dbReference type="Pfam" id="PF07645">
    <property type="entry name" value="EGF_CA"/>
    <property type="match status" value="13"/>
</dbReference>
<dbReference type="CDD" id="cd00054">
    <property type="entry name" value="EGF_CA"/>
    <property type="match status" value="11"/>
</dbReference>
<reference evidence="25" key="4">
    <citation type="submission" date="2025-08" db="UniProtKB">
        <authorList>
            <consortium name="Ensembl"/>
        </authorList>
    </citation>
    <scope>IDENTIFICATION</scope>
</reference>
<dbReference type="InterPro" id="IPR009030">
    <property type="entry name" value="Growth_fac_rcpt_cys_sf"/>
</dbReference>
<keyword evidence="7" id="KW-0732">Signal</keyword>
<evidence type="ECO:0000256" key="5">
    <source>
        <dbReference type="ARBA" id="ARBA00022553"/>
    </source>
</evidence>
<dbReference type="InParanoid" id="A0A4W3IAC2"/>
<comment type="subunit">
    <text evidence="17">Interacts with TGFB1; associates via disulfide bonds with the Latency-associated peptide chain (LAP) regulatory chain of TGFB1, leading to regulate activation of TGF-beta-1. LTBP1 does not bind directly to TGF-beta-1, the active chain of TGFB1. Interacts (via C-terminal domain) with FBN1 (via N-terminal domain). Interacts with FBN2. Interacts with ADAMTSL2. Interacts with EFEMP2.</text>
</comment>
<dbReference type="Proteomes" id="UP000314986">
    <property type="component" value="Unassembled WGS sequence"/>
</dbReference>
<dbReference type="InterPro" id="IPR000152">
    <property type="entry name" value="EGF-type_Asp/Asn_hydroxyl_site"/>
</dbReference>
<dbReference type="InterPro" id="IPR017878">
    <property type="entry name" value="TB_dom"/>
</dbReference>
<dbReference type="PANTHER" id="PTHR24040">
    <property type="entry name" value="LAMININ G-LIKE DOMAIN-CONTAINING PROTEIN"/>
    <property type="match status" value="1"/>
</dbReference>
<keyword evidence="8" id="KW-0677">Repeat</keyword>
<feature type="domain" description="EGF-like" evidence="23">
    <location>
        <begin position="602"/>
        <end position="643"/>
    </location>
</feature>
<comment type="subcellular location">
    <subcellularLocation>
        <location evidence="1">Secreted</location>
        <location evidence="1">Extracellular space</location>
        <location evidence="1">Extracellular matrix</location>
    </subcellularLocation>
</comment>
<dbReference type="FunFam" id="2.10.25.10:FF:000024">
    <property type="entry name" value="Putative latent-transforming growth factor beta-binding protein 2"/>
    <property type="match status" value="2"/>
</dbReference>
<dbReference type="Pfam" id="PF00683">
    <property type="entry name" value="TB"/>
    <property type="match status" value="3"/>
</dbReference>
<dbReference type="STRING" id="7868.ENSCMIP00000025647"/>
<evidence type="ECO:0000256" key="15">
    <source>
        <dbReference type="ARBA" id="ARBA00059743"/>
    </source>
</evidence>
<dbReference type="GO" id="GO:0008201">
    <property type="term" value="F:heparin binding"/>
    <property type="evidence" value="ECO:0007669"/>
    <property type="project" value="UniProtKB-KW"/>
</dbReference>
<feature type="domain" description="EGF-like" evidence="23">
    <location>
        <begin position="1047"/>
        <end position="1091"/>
    </location>
</feature>
<dbReference type="PROSITE" id="PS50026">
    <property type="entry name" value="EGF_3"/>
    <property type="match status" value="9"/>
</dbReference>
<keyword evidence="12" id="KW-0379">Hydroxylation</keyword>
<protein>
    <recommendedName>
        <fullName evidence="18">Latent-transforming growth factor beta-binding protein 1</fullName>
    </recommendedName>
    <alternativeName>
        <fullName evidence="19">Latent-transforming growth factor beta-binding protein 2</fullName>
    </alternativeName>
    <alternativeName>
        <fullName evidence="20">Transforming growth factor beta-1-binding protein 1</fullName>
    </alternativeName>
</protein>
<dbReference type="Ensembl" id="ENSCMIT00000026070.1">
    <property type="protein sequence ID" value="ENSCMIP00000025647.1"/>
    <property type="gene ID" value="ENSCMIG00000011265.1"/>
</dbReference>
<evidence type="ECO:0000256" key="6">
    <source>
        <dbReference type="ARBA" id="ARBA00022674"/>
    </source>
</evidence>
<evidence type="ECO:0000256" key="21">
    <source>
        <dbReference type="PROSITE-ProRule" id="PRU00076"/>
    </source>
</evidence>
<name>A0A4W3IAC2_CALMI</name>
<evidence type="ECO:0000313" key="25">
    <source>
        <dbReference type="Ensembl" id="ENSCMIP00000025647.1"/>
    </source>
</evidence>
<dbReference type="InterPro" id="IPR049883">
    <property type="entry name" value="NOTCH1_EGF-like"/>
</dbReference>
<dbReference type="FunFam" id="3.90.290.10:FF:000004">
    <property type="entry name" value="latent-transforming growth factor beta-binding protein 1 isoform X1"/>
    <property type="match status" value="1"/>
</dbReference>
<evidence type="ECO:0000256" key="9">
    <source>
        <dbReference type="ARBA" id="ARBA00023157"/>
    </source>
</evidence>
<evidence type="ECO:0000256" key="10">
    <source>
        <dbReference type="ARBA" id="ARBA00023180"/>
    </source>
</evidence>
<dbReference type="SUPFAM" id="SSF57581">
    <property type="entry name" value="TB module/8-cys domain"/>
    <property type="match status" value="3"/>
</dbReference>
<evidence type="ECO:0000256" key="3">
    <source>
        <dbReference type="ARBA" id="ARBA00022530"/>
    </source>
</evidence>
<dbReference type="InterPro" id="IPR000742">
    <property type="entry name" value="EGF"/>
</dbReference>
<dbReference type="FunFam" id="2.10.25.10:FF:000014">
    <property type="entry name" value="Latent-transforming growth factor beta-binding protein 3"/>
    <property type="match status" value="1"/>
</dbReference>
<keyword evidence="4 21" id="KW-0245">EGF-like domain</keyword>
<dbReference type="SUPFAM" id="SSF57184">
    <property type="entry name" value="Growth factor receptor domain"/>
    <property type="match status" value="4"/>
</dbReference>
<dbReference type="FunFam" id="2.10.25.10:FF:000005">
    <property type="entry name" value="Fibrillin 2"/>
    <property type="match status" value="1"/>
</dbReference>
<comment type="subunit">
    <text evidence="16">Forms part of the large latent transforming growth factor beta precursor complex; removal is essential for activation of complex. Interacts with SDC4. Interacts (via C-terminal domain) with FBN1 (via N-terminal domain) in a Ca(+2)-dependent manner.</text>
</comment>
<dbReference type="OMA" id="FICTCKP"/>
<evidence type="ECO:0000256" key="13">
    <source>
        <dbReference type="ARBA" id="ARBA00038081"/>
    </source>
</evidence>
<dbReference type="GeneTree" id="ENSGT00940000160884"/>
<proteinExistence type="inferred from homology"/>
<feature type="domain" description="EGF-like" evidence="23">
    <location>
        <begin position="353"/>
        <end position="393"/>
    </location>
</feature>
<dbReference type="FunFam" id="2.10.25.10:FF:000194">
    <property type="entry name" value="Latent transforming growth factor beta binding protein 2"/>
    <property type="match status" value="2"/>
</dbReference>
<comment type="function">
    <text evidence="14">May play an integral structural role in elastic-fiber architectural organization and/or assembly.</text>
</comment>
<evidence type="ECO:0000256" key="12">
    <source>
        <dbReference type="ARBA" id="ARBA00023278"/>
    </source>
</evidence>
<dbReference type="InterPro" id="IPR026823">
    <property type="entry name" value="cEGF"/>
</dbReference>
<dbReference type="FunFam" id="2.10.25.10:FF:000019">
    <property type="entry name" value="latent-transforming growth factor beta-binding protein 1 isoform X2"/>
    <property type="match status" value="1"/>
</dbReference>
<evidence type="ECO:0000256" key="7">
    <source>
        <dbReference type="ARBA" id="ARBA00022729"/>
    </source>
</evidence>
<dbReference type="FunFam" id="2.10.25.10:FF:000046">
    <property type="entry name" value="Latent-transforming growth factor beta-binding protein 1 isoform x2"/>
    <property type="match status" value="1"/>
</dbReference>
<comment type="function">
    <text evidence="15">Key regulator of transforming growth factor beta (TGFB1, TGFB2 and TGFB3) that controls TGF-beta activation by maintaining it in a latent state during storage in extracellular space. Associates specifically via disulfide bonds with the Latency-associated peptide (LAP), which is the regulatory chain of TGF-beta, and regulates integrin-dependent activation of TGF-beta. Outcompeted by LRRC32/GARP for binding to LAP regulatory chain of TGF-beta.</text>
</comment>
<evidence type="ECO:0000256" key="11">
    <source>
        <dbReference type="ARBA" id="ARBA00023183"/>
    </source>
</evidence>
<evidence type="ECO:0000256" key="19">
    <source>
        <dbReference type="ARBA" id="ARBA00072997"/>
    </source>
</evidence>
<reference evidence="26" key="1">
    <citation type="journal article" date="2006" name="Science">
        <title>Ancient noncoding elements conserved in the human genome.</title>
        <authorList>
            <person name="Venkatesh B."/>
            <person name="Kirkness E.F."/>
            <person name="Loh Y.H."/>
            <person name="Halpern A.L."/>
            <person name="Lee A.P."/>
            <person name="Johnson J."/>
            <person name="Dandona N."/>
            <person name="Viswanathan L.D."/>
            <person name="Tay A."/>
            <person name="Venter J.C."/>
            <person name="Strausberg R.L."/>
            <person name="Brenner S."/>
        </authorList>
    </citation>
    <scope>NUCLEOTIDE SEQUENCE [LARGE SCALE GENOMIC DNA]</scope>
</reference>
<reference evidence="26" key="3">
    <citation type="journal article" date="2014" name="Nature">
        <title>Elephant shark genome provides unique insights into gnathostome evolution.</title>
        <authorList>
            <consortium name="International Elephant Shark Genome Sequencing Consortium"/>
            <person name="Venkatesh B."/>
            <person name="Lee A.P."/>
            <person name="Ravi V."/>
            <person name="Maurya A.K."/>
            <person name="Lian M.M."/>
            <person name="Swann J.B."/>
            <person name="Ohta Y."/>
            <person name="Flajnik M.F."/>
            <person name="Sutoh Y."/>
            <person name="Kasahara M."/>
            <person name="Hoon S."/>
            <person name="Gangu V."/>
            <person name="Roy S.W."/>
            <person name="Irimia M."/>
            <person name="Korzh V."/>
            <person name="Kondrychyn I."/>
            <person name="Lim Z.W."/>
            <person name="Tay B.H."/>
            <person name="Tohari S."/>
            <person name="Kong K.W."/>
            <person name="Ho S."/>
            <person name="Lorente-Galdos B."/>
            <person name="Quilez J."/>
            <person name="Marques-Bonet T."/>
            <person name="Raney B.J."/>
            <person name="Ingham P.W."/>
            <person name="Tay A."/>
            <person name="Hillier L.W."/>
            <person name="Minx P."/>
            <person name="Boehm T."/>
            <person name="Wilson R.K."/>
            <person name="Brenner S."/>
            <person name="Warren W.C."/>
        </authorList>
    </citation>
    <scope>NUCLEOTIDE SEQUENCE [LARGE SCALE GENOMIC DNA]</scope>
</reference>
<dbReference type="InterPro" id="IPR036773">
    <property type="entry name" value="TB_dom_sf"/>
</dbReference>
<evidence type="ECO:0000256" key="16">
    <source>
        <dbReference type="ARBA" id="ARBA00062144"/>
    </source>
</evidence>
<dbReference type="FunFam" id="2.10.25.10:FF:000056">
    <property type="entry name" value="Latent-transforming growth factor beta-binding protein 3 isoform 2"/>
    <property type="match status" value="1"/>
</dbReference>
<evidence type="ECO:0000256" key="17">
    <source>
        <dbReference type="ARBA" id="ARBA00062844"/>
    </source>
</evidence>
<dbReference type="InterPro" id="IPR051145">
    <property type="entry name" value="GAS-SHBG-PROS"/>
</dbReference>
<feature type="domain" description="EGF-like" evidence="23">
    <location>
        <begin position="230"/>
        <end position="272"/>
    </location>
</feature>
<evidence type="ECO:0000256" key="22">
    <source>
        <dbReference type="SAM" id="MobiDB-lite"/>
    </source>
</evidence>
<comment type="caution">
    <text evidence="21">Lacks conserved residue(s) required for the propagation of feature annotation.</text>
</comment>
<evidence type="ECO:0000256" key="20">
    <source>
        <dbReference type="ARBA" id="ARBA00075443"/>
    </source>
</evidence>
<feature type="domain" description="EGF-like" evidence="23">
    <location>
        <begin position="273"/>
        <end position="312"/>
    </location>
</feature>
<dbReference type="PANTHER" id="PTHR24040:SF16">
    <property type="entry name" value="FIBRILLIN-2-LIKE PROTEIN"/>
    <property type="match status" value="1"/>
</dbReference>
<organism evidence="25 26">
    <name type="scientific">Callorhinchus milii</name>
    <name type="common">Ghost shark</name>
    <dbReference type="NCBI Taxonomy" id="7868"/>
    <lineage>
        <taxon>Eukaryota</taxon>
        <taxon>Metazoa</taxon>
        <taxon>Chordata</taxon>
        <taxon>Craniata</taxon>
        <taxon>Vertebrata</taxon>
        <taxon>Chondrichthyes</taxon>
        <taxon>Holocephali</taxon>
        <taxon>Chimaeriformes</taxon>
        <taxon>Callorhinchidae</taxon>
        <taxon>Callorhinchus</taxon>
    </lineage>
</organism>
<feature type="domain" description="EGF-like" evidence="23">
    <location>
        <begin position="561"/>
        <end position="601"/>
    </location>
</feature>
<feature type="region of interest" description="Disordered" evidence="22">
    <location>
        <begin position="930"/>
        <end position="951"/>
    </location>
</feature>
<dbReference type="Gene3D" id="3.90.290.10">
    <property type="entry name" value="TGF-beta binding (TB) domain"/>
    <property type="match status" value="3"/>
</dbReference>
<dbReference type="Gene3D" id="2.10.25.10">
    <property type="entry name" value="Laminin"/>
    <property type="match status" value="16"/>
</dbReference>
<evidence type="ECO:0000256" key="4">
    <source>
        <dbReference type="ARBA" id="ARBA00022536"/>
    </source>
</evidence>
<accession>A0A4W3IAC2</accession>
<dbReference type="FunFam" id="2.10.25.10:FF:000002">
    <property type="entry name" value="Latent-transforming growth factor beta-binding protein 3"/>
    <property type="match status" value="1"/>
</dbReference>
<dbReference type="FunFam" id="2.10.25.10:FF:000115">
    <property type="entry name" value="latent-transforming growth factor beta-binding protein 4 isoform X2"/>
    <property type="match status" value="1"/>
</dbReference>
<keyword evidence="2" id="KW-0964">Secreted</keyword>
<evidence type="ECO:0000259" key="23">
    <source>
        <dbReference type="PROSITE" id="PS50026"/>
    </source>
</evidence>
<evidence type="ECO:0000259" key="24">
    <source>
        <dbReference type="PROSITE" id="PS51364"/>
    </source>
</evidence>
<evidence type="ECO:0000256" key="8">
    <source>
        <dbReference type="ARBA" id="ARBA00022737"/>
    </source>
</evidence>
<keyword evidence="3" id="KW-0272">Extracellular matrix</keyword>
<feature type="domain" description="TB" evidence="24">
    <location>
        <begin position="870"/>
        <end position="923"/>
    </location>
</feature>
<keyword evidence="5" id="KW-0597">Phosphoprotein</keyword>
<keyword evidence="10" id="KW-0325">Glycoprotein</keyword>
<keyword evidence="26" id="KW-1185">Reference proteome</keyword>
<dbReference type="PROSITE" id="PS01186">
    <property type="entry name" value="EGF_2"/>
    <property type="match status" value="7"/>
</dbReference>
<evidence type="ECO:0000256" key="1">
    <source>
        <dbReference type="ARBA" id="ARBA00004498"/>
    </source>
</evidence>
<dbReference type="Pfam" id="PF12662">
    <property type="entry name" value="cEGF"/>
    <property type="match status" value="1"/>
</dbReference>
<evidence type="ECO:0000313" key="26">
    <source>
        <dbReference type="Proteomes" id="UP000314986"/>
    </source>
</evidence>
<feature type="domain" description="EGF-like" evidence="23">
    <location>
        <begin position="812"/>
        <end position="852"/>
    </location>
</feature>
<dbReference type="PROSITE" id="PS00010">
    <property type="entry name" value="ASX_HYDROXYL"/>
    <property type="match status" value="8"/>
</dbReference>
<reference evidence="25" key="5">
    <citation type="submission" date="2025-09" db="UniProtKB">
        <authorList>
            <consortium name="Ensembl"/>
        </authorList>
    </citation>
    <scope>IDENTIFICATION</scope>
</reference>